<dbReference type="Pfam" id="PF13639">
    <property type="entry name" value="zf-RING_2"/>
    <property type="match status" value="1"/>
</dbReference>
<dbReference type="SUPFAM" id="SSF57850">
    <property type="entry name" value="RING/U-box"/>
    <property type="match status" value="1"/>
</dbReference>
<protein>
    <recommendedName>
        <fullName evidence="7">RING-type domain-containing protein</fullName>
    </recommendedName>
</protein>
<evidence type="ECO:0000259" key="7">
    <source>
        <dbReference type="PROSITE" id="PS50089"/>
    </source>
</evidence>
<evidence type="ECO:0000256" key="1">
    <source>
        <dbReference type="ARBA" id="ARBA00022723"/>
    </source>
</evidence>
<dbReference type="STRING" id="747725.A0A168QFR8"/>
<sequence>MHGLDIICAICLAELALSDMPLQVLGCGHVFHKDCVEPWLNTSYNRCPVCKQGCSKEGKRPIYLSSQPAFESMINNLRIELSDALKQEHEELKESLKERTRLLEESLLERIRLIHANFDQERCQAEKAKQDWLHSYTQLQTIIVVLAAYVVFEACIETSFGALVIFFVLVEGALLSTERNLQKLKDVVNNMEL</sequence>
<evidence type="ECO:0000256" key="2">
    <source>
        <dbReference type="ARBA" id="ARBA00022771"/>
    </source>
</evidence>
<dbReference type="InterPro" id="IPR011016">
    <property type="entry name" value="Znf_RING-CH"/>
</dbReference>
<feature type="coiled-coil region" evidence="5">
    <location>
        <begin position="78"/>
        <end position="106"/>
    </location>
</feature>
<dbReference type="PROSITE" id="PS50089">
    <property type="entry name" value="ZF_RING_2"/>
    <property type="match status" value="1"/>
</dbReference>
<gene>
    <name evidence="8" type="ORF">MUCCIDRAFT_159332</name>
</gene>
<dbReference type="GO" id="GO:0005737">
    <property type="term" value="C:cytoplasm"/>
    <property type="evidence" value="ECO:0007669"/>
    <property type="project" value="TreeGrafter"/>
</dbReference>
<evidence type="ECO:0000256" key="3">
    <source>
        <dbReference type="ARBA" id="ARBA00022833"/>
    </source>
</evidence>
<evidence type="ECO:0000313" key="9">
    <source>
        <dbReference type="Proteomes" id="UP000077051"/>
    </source>
</evidence>
<dbReference type="Proteomes" id="UP000077051">
    <property type="component" value="Unassembled WGS sequence"/>
</dbReference>
<dbReference type="InterPro" id="IPR001841">
    <property type="entry name" value="Znf_RING"/>
</dbReference>
<dbReference type="PANTHER" id="PTHR22765:SF434">
    <property type="entry name" value="GB|AAD18119.1-RELATED"/>
    <property type="match status" value="1"/>
</dbReference>
<dbReference type="VEuPathDB" id="FungiDB:MUCCIDRAFT_159332"/>
<dbReference type="OrthoDB" id="2265491at2759"/>
<dbReference type="EMBL" id="AMYB01000001">
    <property type="protein sequence ID" value="OAD09175.1"/>
    <property type="molecule type" value="Genomic_DNA"/>
</dbReference>
<dbReference type="GO" id="GO:0008270">
    <property type="term" value="F:zinc ion binding"/>
    <property type="evidence" value="ECO:0007669"/>
    <property type="project" value="UniProtKB-KW"/>
</dbReference>
<accession>A0A168QFR8</accession>
<proteinExistence type="predicted"/>
<feature type="domain" description="RING-type" evidence="7">
    <location>
        <begin position="8"/>
        <end position="51"/>
    </location>
</feature>
<keyword evidence="1" id="KW-0479">Metal-binding</keyword>
<feature type="signal peptide" evidence="6">
    <location>
        <begin position="1"/>
        <end position="18"/>
    </location>
</feature>
<dbReference type="SMART" id="SM00744">
    <property type="entry name" value="RINGv"/>
    <property type="match status" value="1"/>
</dbReference>
<dbReference type="GO" id="GO:0061630">
    <property type="term" value="F:ubiquitin protein ligase activity"/>
    <property type="evidence" value="ECO:0007669"/>
    <property type="project" value="TreeGrafter"/>
</dbReference>
<evidence type="ECO:0000313" key="8">
    <source>
        <dbReference type="EMBL" id="OAD09175.1"/>
    </source>
</evidence>
<dbReference type="InterPro" id="IPR051826">
    <property type="entry name" value="E3_ubiquitin-ligase_domain"/>
</dbReference>
<dbReference type="PANTHER" id="PTHR22765">
    <property type="entry name" value="RING FINGER AND PROTEASE ASSOCIATED DOMAIN-CONTAINING"/>
    <property type="match status" value="1"/>
</dbReference>
<keyword evidence="5" id="KW-0175">Coiled coil</keyword>
<organism evidence="8 9">
    <name type="scientific">Mucor lusitanicus CBS 277.49</name>
    <dbReference type="NCBI Taxonomy" id="747725"/>
    <lineage>
        <taxon>Eukaryota</taxon>
        <taxon>Fungi</taxon>
        <taxon>Fungi incertae sedis</taxon>
        <taxon>Mucoromycota</taxon>
        <taxon>Mucoromycotina</taxon>
        <taxon>Mucoromycetes</taxon>
        <taxon>Mucorales</taxon>
        <taxon>Mucorineae</taxon>
        <taxon>Mucoraceae</taxon>
        <taxon>Mucor</taxon>
    </lineage>
</organism>
<keyword evidence="2 4" id="KW-0863">Zinc-finger</keyword>
<dbReference type="InterPro" id="IPR013083">
    <property type="entry name" value="Znf_RING/FYVE/PHD"/>
</dbReference>
<reference evidence="8 9" key="1">
    <citation type="submission" date="2015-06" db="EMBL/GenBank/DDBJ databases">
        <title>Expansion of signal transduction pathways in fungi by whole-genome duplication.</title>
        <authorList>
            <consortium name="DOE Joint Genome Institute"/>
            <person name="Corrochano L.M."/>
            <person name="Kuo A."/>
            <person name="Marcet-Houben M."/>
            <person name="Polaino S."/>
            <person name="Salamov A."/>
            <person name="Villalobos J.M."/>
            <person name="Alvarez M.I."/>
            <person name="Avalos J."/>
            <person name="Benito E.P."/>
            <person name="Benoit I."/>
            <person name="Burger G."/>
            <person name="Camino L.P."/>
            <person name="Canovas D."/>
            <person name="Cerda-Olmedo E."/>
            <person name="Cheng J.-F."/>
            <person name="Dominguez A."/>
            <person name="Elias M."/>
            <person name="Eslava A.P."/>
            <person name="Glaser F."/>
            <person name="Grimwood J."/>
            <person name="Gutierrez G."/>
            <person name="Heitman J."/>
            <person name="Henrissat B."/>
            <person name="Iturriaga E.A."/>
            <person name="Lang B.F."/>
            <person name="Lavin J.L."/>
            <person name="Lee S."/>
            <person name="Li W."/>
            <person name="Lindquist E."/>
            <person name="Lopez-Garcia S."/>
            <person name="Luque E.M."/>
            <person name="Marcos A.T."/>
            <person name="Martin J."/>
            <person name="Mccluskey K."/>
            <person name="Medina H.R."/>
            <person name="Miralles-Duran A."/>
            <person name="Miyazaki A."/>
            <person name="Munoz-Torres E."/>
            <person name="Oguiza J.A."/>
            <person name="Ohm R."/>
            <person name="Olmedo M."/>
            <person name="Orejas M."/>
            <person name="Ortiz-Castellanos L."/>
            <person name="Pisabarro A.G."/>
            <person name="Rodriguez-Romero J."/>
            <person name="Ruiz-Herrera J."/>
            <person name="Ruiz-Vazquez R."/>
            <person name="Sanz C."/>
            <person name="Schackwitz W."/>
            <person name="Schmutz J."/>
            <person name="Shahriari M."/>
            <person name="Shelest E."/>
            <person name="Silva-Franco F."/>
            <person name="Soanes D."/>
            <person name="Syed K."/>
            <person name="Tagua V.G."/>
            <person name="Talbot N.J."/>
            <person name="Thon M."/>
            <person name="De Vries R.P."/>
            <person name="Wiebenga A."/>
            <person name="Yadav J.S."/>
            <person name="Braun E.L."/>
            <person name="Baker S."/>
            <person name="Garre V."/>
            <person name="Horwitz B."/>
            <person name="Torres-Martinez S."/>
            <person name="Idnurm A."/>
            <person name="Herrera-Estrella A."/>
            <person name="Gabaldon T."/>
            <person name="Grigoriev I.V."/>
        </authorList>
    </citation>
    <scope>NUCLEOTIDE SEQUENCE [LARGE SCALE GENOMIC DNA]</scope>
    <source>
        <strain evidence="8 9">CBS 277.49</strain>
    </source>
</reference>
<evidence type="ECO:0000256" key="4">
    <source>
        <dbReference type="PROSITE-ProRule" id="PRU00175"/>
    </source>
</evidence>
<dbReference type="SMART" id="SM00184">
    <property type="entry name" value="RING"/>
    <property type="match status" value="1"/>
</dbReference>
<evidence type="ECO:0000256" key="5">
    <source>
        <dbReference type="SAM" id="Coils"/>
    </source>
</evidence>
<dbReference type="GO" id="GO:0006511">
    <property type="term" value="P:ubiquitin-dependent protein catabolic process"/>
    <property type="evidence" value="ECO:0007669"/>
    <property type="project" value="TreeGrafter"/>
</dbReference>
<evidence type="ECO:0000256" key="6">
    <source>
        <dbReference type="SAM" id="SignalP"/>
    </source>
</evidence>
<keyword evidence="9" id="KW-1185">Reference proteome</keyword>
<keyword evidence="6" id="KW-0732">Signal</keyword>
<comment type="caution">
    <text evidence="8">The sequence shown here is derived from an EMBL/GenBank/DDBJ whole genome shotgun (WGS) entry which is preliminary data.</text>
</comment>
<dbReference type="AlphaFoldDB" id="A0A168QFR8"/>
<keyword evidence="3" id="KW-0862">Zinc</keyword>
<dbReference type="Gene3D" id="3.30.40.10">
    <property type="entry name" value="Zinc/RING finger domain, C3HC4 (zinc finger)"/>
    <property type="match status" value="1"/>
</dbReference>
<feature type="chain" id="PRO_5007899922" description="RING-type domain-containing protein" evidence="6">
    <location>
        <begin position="19"/>
        <end position="193"/>
    </location>
</feature>
<name>A0A168QFR8_MUCCL</name>